<dbReference type="RefSeq" id="WP_116023206.1">
    <property type="nucleotide sequence ID" value="NZ_QTTT01000001.1"/>
</dbReference>
<dbReference type="EMBL" id="QTTT01000001">
    <property type="protein sequence ID" value="REE97759.1"/>
    <property type="molecule type" value="Genomic_DNA"/>
</dbReference>
<organism evidence="12 13">
    <name type="scientific">Thermomonospora umbrina</name>
    <dbReference type="NCBI Taxonomy" id="111806"/>
    <lineage>
        <taxon>Bacteria</taxon>
        <taxon>Bacillati</taxon>
        <taxon>Actinomycetota</taxon>
        <taxon>Actinomycetes</taxon>
        <taxon>Streptosporangiales</taxon>
        <taxon>Thermomonosporaceae</taxon>
        <taxon>Thermomonospora</taxon>
    </lineage>
</organism>
<gene>
    <name evidence="8" type="primary">hemC</name>
    <name evidence="12" type="ORF">DFJ69_3234</name>
</gene>
<dbReference type="Pfam" id="PF01379">
    <property type="entry name" value="Porphobil_deam"/>
    <property type="match status" value="1"/>
</dbReference>
<dbReference type="InterPro" id="IPR036803">
    <property type="entry name" value="Porphobilinogen_deaminase_C_sf"/>
</dbReference>
<dbReference type="FunFam" id="3.30.160.40:FF:000001">
    <property type="entry name" value="Porphobilinogen deaminase"/>
    <property type="match status" value="1"/>
</dbReference>
<dbReference type="HAMAP" id="MF_00260">
    <property type="entry name" value="Porphobil_deam"/>
    <property type="match status" value="1"/>
</dbReference>
<comment type="function">
    <text evidence="1 8">Tetrapolymerization of the monopyrrole PBG into the hydroxymethylbilane pre-uroporphyrinogen in several discrete steps.</text>
</comment>
<dbReference type="AlphaFoldDB" id="A0A3D9SP90"/>
<comment type="caution">
    <text evidence="12">The sequence shown here is derived from an EMBL/GenBank/DDBJ whole genome shotgun (WGS) entry which is preliminary data.</text>
</comment>
<dbReference type="Pfam" id="PF03900">
    <property type="entry name" value="Porphobil_deamC"/>
    <property type="match status" value="1"/>
</dbReference>
<dbReference type="InterPro" id="IPR022418">
    <property type="entry name" value="Porphobilinogen_deaminase_C"/>
</dbReference>
<dbReference type="PRINTS" id="PR00151">
    <property type="entry name" value="PORPHBDMNASE"/>
</dbReference>
<evidence type="ECO:0000259" key="11">
    <source>
        <dbReference type="Pfam" id="PF03900"/>
    </source>
</evidence>
<evidence type="ECO:0000256" key="8">
    <source>
        <dbReference type="HAMAP-Rule" id="MF_00260"/>
    </source>
</evidence>
<evidence type="ECO:0000256" key="6">
    <source>
        <dbReference type="ARBA" id="ARBA00023244"/>
    </source>
</evidence>
<dbReference type="GO" id="GO:0006782">
    <property type="term" value="P:protoporphyrinogen IX biosynthetic process"/>
    <property type="evidence" value="ECO:0007669"/>
    <property type="project" value="UniProtKB-UniRule"/>
</dbReference>
<feature type="region of interest" description="Disordered" evidence="9">
    <location>
        <begin position="1"/>
        <end position="23"/>
    </location>
</feature>
<dbReference type="SUPFAM" id="SSF53850">
    <property type="entry name" value="Periplasmic binding protein-like II"/>
    <property type="match status" value="1"/>
</dbReference>
<protein>
    <recommendedName>
        <fullName evidence="8">Porphobilinogen deaminase</fullName>
        <shortName evidence="8">PBG</shortName>
        <ecNumber evidence="8">2.5.1.61</ecNumber>
    </recommendedName>
    <alternativeName>
        <fullName evidence="8">Hydroxymethylbilane synthase</fullName>
        <shortName evidence="8">HMBS</shortName>
    </alternativeName>
    <alternativeName>
        <fullName evidence="8">Pre-uroporphyrinogen synthase</fullName>
    </alternativeName>
</protein>
<comment type="catalytic activity">
    <reaction evidence="7 8">
        <text>4 porphobilinogen + H2O = hydroxymethylbilane + 4 NH4(+)</text>
        <dbReference type="Rhea" id="RHEA:13185"/>
        <dbReference type="ChEBI" id="CHEBI:15377"/>
        <dbReference type="ChEBI" id="CHEBI:28938"/>
        <dbReference type="ChEBI" id="CHEBI:57845"/>
        <dbReference type="ChEBI" id="CHEBI:58126"/>
        <dbReference type="EC" id="2.5.1.61"/>
    </reaction>
</comment>
<evidence type="ECO:0000256" key="7">
    <source>
        <dbReference type="ARBA" id="ARBA00048169"/>
    </source>
</evidence>
<name>A0A3D9SP90_9ACTN</name>
<evidence type="ECO:0000256" key="2">
    <source>
        <dbReference type="ARBA" id="ARBA00004735"/>
    </source>
</evidence>
<feature type="modified residue" description="S-(dipyrrolylmethanemethyl)cysteine" evidence="8">
    <location>
        <position position="258"/>
    </location>
</feature>
<evidence type="ECO:0000256" key="3">
    <source>
        <dbReference type="ARBA" id="ARBA00005638"/>
    </source>
</evidence>
<proteinExistence type="inferred from homology"/>
<dbReference type="Gene3D" id="3.30.160.40">
    <property type="entry name" value="Porphobilinogen deaminase, C-terminal domain"/>
    <property type="match status" value="1"/>
</dbReference>
<dbReference type="InterPro" id="IPR022419">
    <property type="entry name" value="Porphobilin_deaminase_cofac_BS"/>
</dbReference>
<dbReference type="OrthoDB" id="9810298at2"/>
<dbReference type="EC" id="2.5.1.61" evidence="8"/>
<sequence>MAAEIVHAGQSEFPTSGERPTLRLGTRTSPLAMAQARTVAERIAGLAGVTVDIVGIRTSGDRHQGHLGELGGKGAFLREIDRALIAQEIDVAVHCLKDVPGDVPRPEELVFAAFLERDDTEDVLLFPAASGFRRMADLPEGARVGTSAVRRRAQLRRLRPDLRVEFLRGNVNSRLARLDTGEEFDAIVLARAGLARLGIDRPGDPLDLVPAVGAGVLAVDCRRADADVVRLAQRLDHAPTRRCATAERAMLHGLRGHCNSPIAGHAAFHRDGRLGLRGAVFTPDGDRFVHSEQWAPPGKAAELGAYVAEDLLRGGARALIDGIPH</sequence>
<dbReference type="GO" id="GO:0004418">
    <property type="term" value="F:hydroxymethylbilane synthase activity"/>
    <property type="evidence" value="ECO:0007669"/>
    <property type="project" value="UniProtKB-UniRule"/>
</dbReference>
<evidence type="ECO:0000256" key="9">
    <source>
        <dbReference type="SAM" id="MobiDB-lite"/>
    </source>
</evidence>
<dbReference type="PROSITE" id="PS00533">
    <property type="entry name" value="PORPHOBILINOGEN_DEAM"/>
    <property type="match status" value="1"/>
</dbReference>
<feature type="domain" description="Porphobilinogen deaminase C-terminal" evidence="11">
    <location>
        <begin position="243"/>
        <end position="312"/>
    </location>
</feature>
<evidence type="ECO:0000313" key="12">
    <source>
        <dbReference type="EMBL" id="REE97759.1"/>
    </source>
</evidence>
<dbReference type="InterPro" id="IPR000860">
    <property type="entry name" value="HemC"/>
</dbReference>
<comment type="cofactor">
    <cofactor evidence="8">
        <name>dipyrromethane</name>
        <dbReference type="ChEBI" id="CHEBI:60342"/>
    </cofactor>
    <text evidence="8">Binds 1 dipyrromethane group covalently.</text>
</comment>
<comment type="miscellaneous">
    <text evidence="8">The porphobilinogen subunits are added to the dipyrromethane group.</text>
</comment>
<dbReference type="InterPro" id="IPR022417">
    <property type="entry name" value="Porphobilin_deaminase_N"/>
</dbReference>
<feature type="domain" description="Porphobilinogen deaminase N-terminal" evidence="10">
    <location>
        <begin position="22"/>
        <end position="228"/>
    </location>
</feature>
<comment type="subunit">
    <text evidence="4 8">Monomer.</text>
</comment>
<evidence type="ECO:0000256" key="4">
    <source>
        <dbReference type="ARBA" id="ARBA00011245"/>
    </source>
</evidence>
<dbReference type="PIRSF" id="PIRSF001438">
    <property type="entry name" value="4pyrrol_synth_OHMeBilane_synth"/>
    <property type="match status" value="1"/>
</dbReference>
<evidence type="ECO:0000256" key="1">
    <source>
        <dbReference type="ARBA" id="ARBA00002869"/>
    </source>
</evidence>
<reference evidence="12 13" key="1">
    <citation type="submission" date="2018-08" db="EMBL/GenBank/DDBJ databases">
        <title>Sequencing the genomes of 1000 actinobacteria strains.</title>
        <authorList>
            <person name="Klenk H.-P."/>
        </authorList>
    </citation>
    <scope>NUCLEOTIDE SEQUENCE [LARGE SCALE GENOMIC DNA]</scope>
    <source>
        <strain evidence="12 13">DSM 43927</strain>
    </source>
</reference>
<dbReference type="PANTHER" id="PTHR11557">
    <property type="entry name" value="PORPHOBILINOGEN DEAMINASE"/>
    <property type="match status" value="1"/>
</dbReference>
<dbReference type="FunFam" id="3.40.190.10:FF:000005">
    <property type="entry name" value="Porphobilinogen deaminase"/>
    <property type="match status" value="1"/>
</dbReference>
<dbReference type="Proteomes" id="UP000256661">
    <property type="component" value="Unassembled WGS sequence"/>
</dbReference>
<comment type="pathway">
    <text evidence="2">Porphyrin-containing compound metabolism; protoporphyrin-IX biosynthesis; coproporphyrinogen-III from 5-aminolevulinate: step 2/4.</text>
</comment>
<keyword evidence="13" id="KW-1185">Reference proteome</keyword>
<dbReference type="Gene3D" id="3.40.190.10">
    <property type="entry name" value="Periplasmic binding protein-like II"/>
    <property type="match status" value="2"/>
</dbReference>
<dbReference type="NCBIfam" id="TIGR00212">
    <property type="entry name" value="hemC"/>
    <property type="match status" value="1"/>
</dbReference>
<evidence type="ECO:0000313" key="13">
    <source>
        <dbReference type="Proteomes" id="UP000256661"/>
    </source>
</evidence>
<evidence type="ECO:0000259" key="10">
    <source>
        <dbReference type="Pfam" id="PF01379"/>
    </source>
</evidence>
<evidence type="ECO:0000256" key="5">
    <source>
        <dbReference type="ARBA" id="ARBA00022679"/>
    </source>
</evidence>
<dbReference type="GO" id="GO:0005737">
    <property type="term" value="C:cytoplasm"/>
    <property type="evidence" value="ECO:0007669"/>
    <property type="project" value="UniProtKB-UniRule"/>
</dbReference>
<dbReference type="PANTHER" id="PTHR11557:SF0">
    <property type="entry name" value="PORPHOBILINOGEN DEAMINASE"/>
    <property type="match status" value="1"/>
</dbReference>
<dbReference type="SUPFAM" id="SSF54782">
    <property type="entry name" value="Porphobilinogen deaminase (hydroxymethylbilane synthase), C-terminal domain"/>
    <property type="match status" value="1"/>
</dbReference>
<keyword evidence="5 8" id="KW-0808">Transferase</keyword>
<comment type="similarity">
    <text evidence="3 8">Belongs to the HMBS family.</text>
</comment>
<keyword evidence="6 8" id="KW-0627">Porphyrin biosynthesis</keyword>
<accession>A0A3D9SP90</accession>